<comment type="catalytic activity">
    <reaction evidence="11">
        <text>2 1-(9Z-octadecenoyl)-sn-glycero-3-phospho-(1'-sn-glycerol) = 1-(9Z-octadecenoyl)-sn-glycero-3-phospho-(3'-(9Z-octadecenoyl)-1'-sn-glycerol) + sn-glycero-3-phospho-(1'-sn-glycerol)</text>
        <dbReference type="Rhea" id="RHEA:77599"/>
        <dbReference type="ChEBI" id="CHEBI:64717"/>
        <dbReference type="ChEBI" id="CHEBI:72828"/>
        <dbReference type="ChEBI" id="CHEBI:232637"/>
    </reaction>
    <physiologicalReaction direction="left-to-right" evidence="11">
        <dbReference type="Rhea" id="RHEA:77600"/>
    </physiologicalReaction>
</comment>
<dbReference type="GO" id="GO:0022008">
    <property type="term" value="P:neurogenesis"/>
    <property type="evidence" value="ECO:0007669"/>
    <property type="project" value="Ensembl"/>
</dbReference>
<dbReference type="GO" id="GO:0005765">
    <property type="term" value="C:lysosomal membrane"/>
    <property type="evidence" value="ECO:0007669"/>
    <property type="project" value="Ensembl"/>
</dbReference>
<keyword evidence="2" id="KW-0325">Glycoprotein</keyword>
<evidence type="ECO:0000256" key="7">
    <source>
        <dbReference type="ARBA" id="ARBA00044557"/>
    </source>
</evidence>
<gene>
    <name evidence="16" type="primary">CLN5</name>
</gene>
<dbReference type="GO" id="GO:0006465">
    <property type="term" value="P:signal peptide processing"/>
    <property type="evidence" value="ECO:0007669"/>
    <property type="project" value="Ensembl"/>
</dbReference>
<comment type="catalytic activity">
    <reaction evidence="12">
        <text>2 1-hexadecanoyl-sn-glycero-3-phospho-(1'-sn-glycerol) = 1-hexadecanoyl-sn-glycero-3-phospho-(3'-hexadecanoyl-1'-sn-glycerol) + sn-glycero-3-phospho-(1'-sn-glycerol)</text>
        <dbReference type="Rhea" id="RHEA:77607"/>
        <dbReference type="ChEBI" id="CHEBI:64717"/>
        <dbReference type="ChEBI" id="CHEBI:75158"/>
        <dbReference type="ChEBI" id="CHEBI:232639"/>
    </reaction>
    <physiologicalReaction direction="left-to-right" evidence="12">
        <dbReference type="Rhea" id="RHEA:77608"/>
    </physiologicalReaction>
</comment>
<evidence type="ECO:0000313" key="17">
    <source>
        <dbReference type="Proteomes" id="UP000694559"/>
    </source>
</evidence>
<dbReference type="GO" id="GO:0008474">
    <property type="term" value="F:palmitoyl-(protein) hydrolase activity"/>
    <property type="evidence" value="ECO:0007669"/>
    <property type="project" value="UniProtKB-EC"/>
</dbReference>
<reference evidence="16" key="2">
    <citation type="submission" date="2025-09" db="UniProtKB">
        <authorList>
            <consortium name="Ensembl"/>
        </authorList>
    </citation>
    <scope>IDENTIFICATION</scope>
</reference>
<dbReference type="Pfam" id="PF15014">
    <property type="entry name" value="CLN5"/>
    <property type="match status" value="2"/>
</dbReference>
<evidence type="ECO:0000256" key="8">
    <source>
        <dbReference type="ARBA" id="ARBA00045492"/>
    </source>
</evidence>
<evidence type="ECO:0000256" key="4">
    <source>
        <dbReference type="ARBA" id="ARBA00044532"/>
    </source>
</evidence>
<evidence type="ECO:0000256" key="6">
    <source>
        <dbReference type="ARBA" id="ARBA00044556"/>
    </source>
</evidence>
<evidence type="ECO:0000256" key="14">
    <source>
        <dbReference type="ARBA" id="ARBA00051789"/>
    </source>
</evidence>
<reference evidence="16" key="1">
    <citation type="submission" date="2025-08" db="UniProtKB">
        <authorList>
            <consortium name="Ensembl"/>
        </authorList>
    </citation>
    <scope>IDENTIFICATION</scope>
</reference>
<dbReference type="AlphaFoldDB" id="A0A8C6XNV0"/>
<comment type="catalytic activity">
    <reaction evidence="14">
        <text>2 1-octadecanoyl-sn-glycero-3-phospho-(1'-sn-glycerol) = 1-octadecanoyl-sn-glycero-3-phospho-(3'-octadecanoyl-1'-sn-glycerol) + sn-glycero-3-phospho-(1'-sn-glycerol)</text>
        <dbReference type="Rhea" id="RHEA:77603"/>
        <dbReference type="ChEBI" id="CHEBI:64717"/>
        <dbReference type="ChEBI" id="CHEBI:72827"/>
        <dbReference type="ChEBI" id="CHEBI:232638"/>
    </reaction>
    <physiologicalReaction direction="left-to-right" evidence="14">
        <dbReference type="Rhea" id="RHEA:77604"/>
    </physiologicalReaction>
</comment>
<evidence type="ECO:0000256" key="11">
    <source>
        <dbReference type="ARBA" id="ARBA00051022"/>
    </source>
</evidence>
<evidence type="ECO:0000256" key="3">
    <source>
        <dbReference type="ARBA" id="ARBA00044494"/>
    </source>
</evidence>
<evidence type="ECO:0000256" key="12">
    <source>
        <dbReference type="ARBA" id="ARBA00051183"/>
    </source>
</evidence>
<dbReference type="GO" id="GO:0007601">
    <property type="term" value="P:visual perception"/>
    <property type="evidence" value="ECO:0007669"/>
    <property type="project" value="Ensembl"/>
</dbReference>
<dbReference type="GO" id="GO:0005783">
    <property type="term" value="C:endoplasmic reticulum"/>
    <property type="evidence" value="ECO:0007669"/>
    <property type="project" value="Ensembl"/>
</dbReference>
<dbReference type="OrthoDB" id="10005881at2759"/>
<dbReference type="GO" id="GO:0007420">
    <property type="term" value="P:brain development"/>
    <property type="evidence" value="ECO:0007669"/>
    <property type="project" value="Ensembl"/>
</dbReference>
<dbReference type="GO" id="GO:0005775">
    <property type="term" value="C:vacuolar lumen"/>
    <property type="evidence" value="ECO:0007669"/>
    <property type="project" value="Ensembl"/>
</dbReference>
<dbReference type="GO" id="GO:0048471">
    <property type="term" value="C:perinuclear region of cytoplasm"/>
    <property type="evidence" value="ECO:0007669"/>
    <property type="project" value="Ensembl"/>
</dbReference>
<comment type="similarity">
    <text evidence="1">Belongs to the CLN5 family.</text>
</comment>
<evidence type="ECO:0000256" key="9">
    <source>
        <dbReference type="ARBA" id="ARBA00047409"/>
    </source>
</evidence>
<dbReference type="PANTHER" id="PTHR15380">
    <property type="entry name" value="CEROID-LIPOFUSCINOSIS, NEURONAL 5"/>
    <property type="match status" value="1"/>
</dbReference>
<dbReference type="PANTHER" id="PTHR15380:SF2">
    <property type="entry name" value="CEROID-LIPOFUSCINOSIS NEURONAL PROTEIN 5"/>
    <property type="match status" value="1"/>
</dbReference>
<dbReference type="GO" id="GO:0005794">
    <property type="term" value="C:Golgi apparatus"/>
    <property type="evidence" value="ECO:0007669"/>
    <property type="project" value="Ensembl"/>
</dbReference>
<dbReference type="OMA" id="ENNSRIW"/>
<proteinExistence type="inferred from homology"/>
<dbReference type="Proteomes" id="UP000694559">
    <property type="component" value="Unplaced"/>
</dbReference>
<feature type="region of interest" description="Disordered" evidence="15">
    <location>
        <begin position="1"/>
        <end position="46"/>
    </location>
</feature>
<dbReference type="GO" id="GO:0016798">
    <property type="term" value="F:hydrolase activity, acting on glycosyl bonds"/>
    <property type="evidence" value="ECO:0007669"/>
    <property type="project" value="TreeGrafter"/>
</dbReference>
<evidence type="ECO:0000313" key="16">
    <source>
        <dbReference type="Ensembl" id="ENSNNAP00000016290.1"/>
    </source>
</evidence>
<comment type="catalytic activity">
    <reaction evidence="13">
        <text>2 1-acyl-sn-glycero-3-phospho-(1'-sn-glycerol) = 1-acyl-sn-glycero-3-phospho-(3'-acyl-sn-1'-glycerol) + sn-glycero-3-phospho-(1'-sn-glycerol)</text>
        <dbReference type="Rhea" id="RHEA:77619"/>
        <dbReference type="ChEBI" id="CHEBI:64717"/>
        <dbReference type="ChEBI" id="CHEBI:64840"/>
        <dbReference type="ChEBI" id="CHEBI:232628"/>
    </reaction>
    <physiologicalReaction direction="left-to-right" evidence="13">
        <dbReference type="Rhea" id="RHEA:77620"/>
    </physiologicalReaction>
</comment>
<keyword evidence="17" id="KW-1185">Reference proteome</keyword>
<dbReference type="GeneTree" id="ENSGT00390000010065"/>
<dbReference type="GO" id="GO:0042147">
    <property type="term" value="P:retrograde transport, endosome to Golgi"/>
    <property type="evidence" value="ECO:0007669"/>
    <property type="project" value="Ensembl"/>
</dbReference>
<name>A0A8C6XNV0_NAJNA</name>
<comment type="catalytic activity">
    <reaction evidence="10">
        <text>2 1-tetradecanoyl-sn-glycero-3-phospho-(1'-sn-glycerol) = 1-tetradecanoyl-sn-glycero-3-phospho-(3'-tetradecanoyl-1'-sn-glycerol) + sn-glycero-3-phospho-(1'-sn-glycerol)</text>
        <dbReference type="Rhea" id="RHEA:77611"/>
        <dbReference type="ChEBI" id="CHEBI:64717"/>
        <dbReference type="ChEBI" id="CHEBI:72826"/>
        <dbReference type="ChEBI" id="CHEBI:232640"/>
    </reaction>
    <physiologicalReaction direction="left-to-right" evidence="10">
        <dbReference type="Rhea" id="RHEA:77612"/>
    </physiologicalReaction>
</comment>
<feature type="region of interest" description="Disordered" evidence="15">
    <location>
        <begin position="69"/>
        <end position="95"/>
    </location>
</feature>
<comment type="catalytic activity">
    <reaction evidence="9">
        <text>S-hexadecanoyl-L-cysteinyl-[protein] + H2O = L-cysteinyl-[protein] + hexadecanoate + H(+)</text>
        <dbReference type="Rhea" id="RHEA:19233"/>
        <dbReference type="Rhea" id="RHEA-COMP:10131"/>
        <dbReference type="Rhea" id="RHEA-COMP:11032"/>
        <dbReference type="ChEBI" id="CHEBI:7896"/>
        <dbReference type="ChEBI" id="CHEBI:15377"/>
        <dbReference type="ChEBI" id="CHEBI:15378"/>
        <dbReference type="ChEBI" id="CHEBI:29950"/>
        <dbReference type="ChEBI" id="CHEBI:74151"/>
        <dbReference type="EC" id="3.1.2.22"/>
    </reaction>
    <physiologicalReaction direction="left-to-right" evidence="9">
        <dbReference type="Rhea" id="RHEA:19234"/>
    </physiologicalReaction>
</comment>
<evidence type="ECO:0000256" key="2">
    <source>
        <dbReference type="ARBA" id="ARBA00023180"/>
    </source>
</evidence>
<comment type="function">
    <text evidence="3">Exhibits palmitoyl protein thioesterase (S-depalmitoylation) activity in vitro and most likely plays a role in protein S-depalmitoylation.</text>
</comment>
<dbReference type="GO" id="GO:0007042">
    <property type="term" value="P:lysosomal lumen acidification"/>
    <property type="evidence" value="ECO:0007669"/>
    <property type="project" value="Ensembl"/>
</dbReference>
<evidence type="ECO:0000256" key="5">
    <source>
        <dbReference type="ARBA" id="ARBA00044547"/>
    </source>
</evidence>
<organism evidence="16 17">
    <name type="scientific">Naja naja</name>
    <name type="common">Indian cobra</name>
    <dbReference type="NCBI Taxonomy" id="35670"/>
    <lineage>
        <taxon>Eukaryota</taxon>
        <taxon>Metazoa</taxon>
        <taxon>Chordata</taxon>
        <taxon>Craniata</taxon>
        <taxon>Vertebrata</taxon>
        <taxon>Euteleostomi</taxon>
        <taxon>Lepidosauria</taxon>
        <taxon>Squamata</taxon>
        <taxon>Bifurcata</taxon>
        <taxon>Unidentata</taxon>
        <taxon>Episquamata</taxon>
        <taxon>Toxicofera</taxon>
        <taxon>Serpentes</taxon>
        <taxon>Colubroidea</taxon>
        <taxon>Elapidae</taxon>
        <taxon>Elapinae</taxon>
        <taxon>Naja</taxon>
    </lineage>
</organism>
<accession>A0A8C6XNV0</accession>
<protein>
    <recommendedName>
        <fullName evidence="4">Bis(monoacylglycero)phosphate synthase CLN5</fullName>
    </recommendedName>
    <alternativeName>
        <fullName evidence="5">Ceroid-lipofuscinosis neuronal protein 5</fullName>
    </alternativeName>
    <alternativeName>
        <fullName evidence="7">Palmitoyl protein thioesterase CLN5</fullName>
    </alternativeName>
    <alternativeName>
        <fullName evidence="6">S-depalmitoylase CLN5</fullName>
    </alternativeName>
</protein>
<evidence type="ECO:0000256" key="13">
    <source>
        <dbReference type="ARBA" id="ARBA00051553"/>
    </source>
</evidence>
<evidence type="ECO:0000256" key="10">
    <source>
        <dbReference type="ARBA" id="ARBA00050455"/>
    </source>
</evidence>
<comment type="function">
    <text evidence="8">Catalyzes the synthesis of bis(monoacylglycero)phosphate (BMP) via transacylation of 2 molecules of lysophosphatidylglycerol (LPG). BMP also known as lysobisphosphatidic acid plays a key role in the formation of intraluminal vesicles and in maintaining intracellular cholesterol homeostasis. Can use only LPG as the exclusive lysophospholipid acyl donor for base exchange and displays BMP synthase activity towards various LPGs (LPG 14:0, LPG 16:0, LPG 18:0, LPG 18:1) with a higher preference for longer chain lengths. Plays a role in influencing the retrograde trafficking of lysosomal sorting receptors SORT1 and IGF2R from the endosomes to the trans-Golgi network by controlling the recruitment of retromer complex to the endosomal membrane. Regulates the localization and activation of RAB7A which is required to recruit the retromer complex to the endosomal membrane.</text>
</comment>
<dbReference type="GO" id="GO:0005537">
    <property type="term" value="F:D-mannose binding"/>
    <property type="evidence" value="ECO:0007669"/>
    <property type="project" value="Ensembl"/>
</dbReference>
<dbReference type="GO" id="GO:0160121">
    <property type="term" value="F:bis(monoacylglycero)phosphate synthase activity"/>
    <property type="evidence" value="ECO:0007669"/>
    <property type="project" value="Ensembl"/>
</dbReference>
<dbReference type="Ensembl" id="ENSNNAT00000017091.1">
    <property type="protein sequence ID" value="ENSNNAP00000016290.1"/>
    <property type="gene ID" value="ENSNNAG00000010975.1"/>
</dbReference>
<dbReference type="GO" id="GO:0052816">
    <property type="term" value="F:long-chain fatty acyl-CoA hydrolase activity"/>
    <property type="evidence" value="ECO:0007669"/>
    <property type="project" value="Ensembl"/>
</dbReference>
<dbReference type="InterPro" id="IPR026138">
    <property type="entry name" value="CLN5"/>
</dbReference>
<evidence type="ECO:0000256" key="15">
    <source>
        <dbReference type="SAM" id="MobiDB-lite"/>
    </source>
</evidence>
<dbReference type="GO" id="GO:0005829">
    <property type="term" value="C:cytosol"/>
    <property type="evidence" value="ECO:0007669"/>
    <property type="project" value="GOC"/>
</dbReference>
<evidence type="ECO:0000256" key="1">
    <source>
        <dbReference type="ARBA" id="ARBA00007028"/>
    </source>
</evidence>
<sequence length="343" mass="38645">GTGNTKVGPNRGYENKGFSASLPFSPRSSKGAGVRGPGPLAGSLQASLGGGSNAGLGLVGGRAGKALRRAGRGEIAPPGDAPLSVSSRRRFESRPRPDPFCQAWYTFCPSGSALPEMRETDALAVYRLQAPVWEFKYGGLLGHLETPYHFRQMVVQSLFKNFQQSCFFPLPFLGAMFNQMAKWVEYDNETGIYYETWMVKSSPENNSRIWFEAYECSKFVQRTYQKLAELGAVFKKIQTNYTTITLFSGEPVCLGNETTLFGPPGNKSLALAIRNFYLPFKPYHSVKEFFFNLLKILEEVVLDHRFYLFYNLEYWFLPMKYPYMKIAYEEIPLPNSNATKFDA</sequence>